<dbReference type="CDD" id="cd03801">
    <property type="entry name" value="GT4_PimA-like"/>
    <property type="match status" value="1"/>
</dbReference>
<keyword evidence="1" id="KW-0328">Glycosyltransferase</keyword>
<dbReference type="RefSeq" id="WP_066659110.1">
    <property type="nucleotide sequence ID" value="NZ_CBCSCL010000009.1"/>
</dbReference>
<evidence type="ECO:0000259" key="3">
    <source>
        <dbReference type="Pfam" id="PF13439"/>
    </source>
</evidence>
<evidence type="ECO:0000256" key="2">
    <source>
        <dbReference type="ARBA" id="ARBA00022679"/>
    </source>
</evidence>
<dbReference type="AlphaFoldDB" id="A0A193GEH9"/>
<dbReference type="InterPro" id="IPR028098">
    <property type="entry name" value="Glyco_trans_4-like_N"/>
</dbReference>
<dbReference type="PANTHER" id="PTHR12526">
    <property type="entry name" value="GLYCOSYLTRANSFERASE"/>
    <property type="match status" value="1"/>
</dbReference>
<dbReference type="PANTHER" id="PTHR12526:SF510">
    <property type="entry name" value="D-INOSITOL 3-PHOSPHATE GLYCOSYLTRANSFERASE"/>
    <property type="match status" value="1"/>
</dbReference>
<dbReference type="STRING" id="463014.BAU07_14875"/>
<dbReference type="OrthoDB" id="433681at2"/>
<dbReference type="EMBL" id="CP016172">
    <property type="protein sequence ID" value="ANN78205.1"/>
    <property type="molecule type" value="Genomic_DNA"/>
</dbReference>
<name>A0A193GEH9_9BORD</name>
<protein>
    <submittedName>
        <fullName evidence="4">Transferase</fullName>
    </submittedName>
</protein>
<keyword evidence="2 4" id="KW-0808">Transferase</keyword>
<dbReference type="GO" id="GO:0016757">
    <property type="term" value="F:glycosyltransferase activity"/>
    <property type="evidence" value="ECO:0007669"/>
    <property type="project" value="UniProtKB-KW"/>
</dbReference>
<reference evidence="4 5" key="1">
    <citation type="submission" date="2016-06" db="EMBL/GenBank/DDBJ databases">
        <title>Complete genome sequences of Bordetella bronchialis and Bordetella flabilis.</title>
        <authorList>
            <person name="LiPuma J.J."/>
            <person name="Spilker T."/>
        </authorList>
    </citation>
    <scope>NUCLEOTIDE SEQUENCE [LARGE SCALE GENOMIC DNA]</scope>
    <source>
        <strain evidence="4 5">AU10664</strain>
    </source>
</reference>
<dbReference type="Pfam" id="PF13439">
    <property type="entry name" value="Glyco_transf_4"/>
    <property type="match status" value="1"/>
</dbReference>
<evidence type="ECO:0000256" key="1">
    <source>
        <dbReference type="ARBA" id="ARBA00022676"/>
    </source>
</evidence>
<evidence type="ECO:0000313" key="5">
    <source>
        <dbReference type="Proteomes" id="UP000091926"/>
    </source>
</evidence>
<accession>A0A193GEH9</accession>
<gene>
    <name evidence="4" type="ORF">BAU07_14875</name>
</gene>
<dbReference type="Pfam" id="PF13692">
    <property type="entry name" value="Glyco_trans_1_4"/>
    <property type="match status" value="1"/>
</dbReference>
<dbReference type="Proteomes" id="UP000091926">
    <property type="component" value="Chromosome"/>
</dbReference>
<dbReference type="KEGG" id="bfz:BAU07_14875"/>
<dbReference type="Gene3D" id="3.40.50.2000">
    <property type="entry name" value="Glycogen Phosphorylase B"/>
    <property type="match status" value="2"/>
</dbReference>
<keyword evidence="5" id="KW-1185">Reference proteome</keyword>
<proteinExistence type="predicted"/>
<feature type="domain" description="Glycosyltransferase subfamily 4-like N-terminal" evidence="3">
    <location>
        <begin position="25"/>
        <end position="182"/>
    </location>
</feature>
<evidence type="ECO:0000313" key="4">
    <source>
        <dbReference type="EMBL" id="ANN78205.1"/>
    </source>
</evidence>
<dbReference type="SUPFAM" id="SSF53756">
    <property type="entry name" value="UDP-Glycosyltransferase/glycogen phosphorylase"/>
    <property type="match status" value="1"/>
</dbReference>
<organism evidence="4 5">
    <name type="scientific">Bordetella flabilis</name>
    <dbReference type="NCBI Taxonomy" id="463014"/>
    <lineage>
        <taxon>Bacteria</taxon>
        <taxon>Pseudomonadati</taxon>
        <taxon>Pseudomonadota</taxon>
        <taxon>Betaproteobacteria</taxon>
        <taxon>Burkholderiales</taxon>
        <taxon>Alcaligenaceae</taxon>
        <taxon>Bordetella</taxon>
    </lineage>
</organism>
<sequence length="391" mass="43123">MRTNGNADNGRLRIALLVDRFGRHFGGAEAYGVELVRELAQRHDVTVIARDYACDLQLPYLPIRVSRLPGWLRLLYFAWRARRLTRGRFDIVHSHVSAGVGNVQVVHVTPVRYKRLNGAGAAKRFFAWLSPRIATYLCLERQRVRAVPGRGPGLVAVSGLIAQQMRDSYGSDLAIDVIPPGVCPAGPPDPDRRRATRRRLGWDDDTIGCLLVARNPLRKGLAALLDALDALPQAYRLLVVGTAEDAARAACAARVSEGRVVLLGPTPDVATYYEAADLYVHPTLGDSFGMGPLEAMAHRLPVVLSGAAYCGFAAYLRHEEDALILDDPRDGAALARALHRLATDPALRDKLVRRGAEVVGRHSWKAIAEHYEALYANILRRQRGRRRAVNH</sequence>